<evidence type="ECO:0000313" key="1">
    <source>
        <dbReference type="EMBL" id="PVH94632.1"/>
    </source>
</evidence>
<dbReference type="Proteomes" id="UP000244855">
    <property type="component" value="Unassembled WGS sequence"/>
</dbReference>
<sequence length="165" mass="18563">MCLQPPSTVKAFSKNANCNDRLPRHNGPETTETPAPVNIKLPLVQDLLLLACTHQSQGRQTLRQDSIRAIKNNQQLFCFIQEKLSRNVRWFHVSLKTMTGIHFTKFHLRLNNDIEPRLHSPCCKRDACQCIPLTSNAEYDCSPAGPLRLRAPCLAIPNAALLQAP</sequence>
<accession>A0A2V1D982</accession>
<dbReference type="AlphaFoldDB" id="A0A2V1D982"/>
<proteinExistence type="predicted"/>
<dbReference type="STRING" id="97972.A0A2V1D982"/>
<protein>
    <submittedName>
        <fullName evidence="1">Uncharacterized protein</fullName>
    </submittedName>
</protein>
<organism evidence="1 2">
    <name type="scientific">Periconia macrospinosa</name>
    <dbReference type="NCBI Taxonomy" id="97972"/>
    <lineage>
        <taxon>Eukaryota</taxon>
        <taxon>Fungi</taxon>
        <taxon>Dikarya</taxon>
        <taxon>Ascomycota</taxon>
        <taxon>Pezizomycotina</taxon>
        <taxon>Dothideomycetes</taxon>
        <taxon>Pleosporomycetidae</taxon>
        <taxon>Pleosporales</taxon>
        <taxon>Massarineae</taxon>
        <taxon>Periconiaceae</taxon>
        <taxon>Periconia</taxon>
    </lineage>
</organism>
<gene>
    <name evidence="1" type="ORF">DM02DRAFT_183775</name>
</gene>
<evidence type="ECO:0000313" key="2">
    <source>
        <dbReference type="Proteomes" id="UP000244855"/>
    </source>
</evidence>
<dbReference type="EMBL" id="KZ805526">
    <property type="protein sequence ID" value="PVH94632.1"/>
    <property type="molecule type" value="Genomic_DNA"/>
</dbReference>
<dbReference type="OrthoDB" id="5355526at2759"/>
<keyword evidence="2" id="KW-1185">Reference proteome</keyword>
<reference evidence="1 2" key="1">
    <citation type="journal article" date="2018" name="Sci. Rep.">
        <title>Comparative genomics provides insights into the lifestyle and reveals functional heterogeneity of dark septate endophytic fungi.</title>
        <authorList>
            <person name="Knapp D.G."/>
            <person name="Nemeth J.B."/>
            <person name="Barry K."/>
            <person name="Hainaut M."/>
            <person name="Henrissat B."/>
            <person name="Johnson J."/>
            <person name="Kuo A."/>
            <person name="Lim J.H.P."/>
            <person name="Lipzen A."/>
            <person name="Nolan M."/>
            <person name="Ohm R.A."/>
            <person name="Tamas L."/>
            <person name="Grigoriev I.V."/>
            <person name="Spatafora J.W."/>
            <person name="Nagy L.G."/>
            <person name="Kovacs G.M."/>
        </authorList>
    </citation>
    <scope>NUCLEOTIDE SEQUENCE [LARGE SCALE GENOMIC DNA]</scope>
    <source>
        <strain evidence="1 2">DSE2036</strain>
    </source>
</reference>
<name>A0A2V1D982_9PLEO</name>